<gene>
    <name evidence="2" type="ORF">ZEAMMB73_Zm00001d017995</name>
</gene>
<feature type="compositionally biased region" description="Low complexity" evidence="1">
    <location>
        <begin position="143"/>
        <end position="156"/>
    </location>
</feature>
<dbReference type="InterPro" id="IPR052812">
    <property type="entry name" value="Plant_DnaJ_domain"/>
</dbReference>
<name>A0A1D6HJV2_MAIZE</name>
<protein>
    <submittedName>
        <fullName evidence="2">Chaperone protein dnaJ 16</fullName>
    </submittedName>
</protein>
<organism evidence="2">
    <name type="scientific">Zea mays</name>
    <name type="common">Maize</name>
    <dbReference type="NCBI Taxonomy" id="4577"/>
    <lineage>
        <taxon>Eukaryota</taxon>
        <taxon>Viridiplantae</taxon>
        <taxon>Streptophyta</taxon>
        <taxon>Embryophyta</taxon>
        <taxon>Tracheophyta</taxon>
        <taxon>Spermatophyta</taxon>
        <taxon>Magnoliopsida</taxon>
        <taxon>Liliopsida</taxon>
        <taxon>Poales</taxon>
        <taxon>Poaceae</taxon>
        <taxon>PACMAD clade</taxon>
        <taxon>Panicoideae</taxon>
        <taxon>Andropogonodae</taxon>
        <taxon>Andropogoneae</taxon>
        <taxon>Tripsacinae</taxon>
        <taxon>Zea</taxon>
    </lineage>
</organism>
<feature type="compositionally biased region" description="Basic and acidic residues" evidence="1">
    <location>
        <begin position="157"/>
        <end position="166"/>
    </location>
</feature>
<feature type="compositionally biased region" description="Basic residues" evidence="1">
    <location>
        <begin position="197"/>
        <end position="216"/>
    </location>
</feature>
<accession>A0A1D6HJV2</accession>
<reference evidence="2" key="1">
    <citation type="submission" date="2015-12" db="EMBL/GenBank/DDBJ databases">
        <title>Update maize B73 reference genome by single molecule sequencing technologies.</title>
        <authorList>
            <consortium name="Maize Genome Sequencing Project"/>
            <person name="Ware D."/>
        </authorList>
    </citation>
    <scope>NUCLEOTIDE SEQUENCE</scope>
    <source>
        <tissue evidence="2">Seedling</tissue>
    </source>
</reference>
<dbReference type="AlphaFoldDB" id="A0A1D6HJV2"/>
<evidence type="ECO:0000313" key="2">
    <source>
        <dbReference type="EMBL" id="AQK74737.1"/>
    </source>
</evidence>
<dbReference type="PANTHER" id="PTHR44272:SF2">
    <property type="entry name" value="CHAPERONE PROTEIN DNAJ 16"/>
    <property type="match status" value="1"/>
</dbReference>
<dbReference type="EMBL" id="CM000781">
    <property type="protein sequence ID" value="AQK74737.1"/>
    <property type="molecule type" value="Genomic_DNA"/>
</dbReference>
<dbReference type="PANTHER" id="PTHR44272">
    <property type="entry name" value="DNAJ DOMAIN (PROKARYOTIC HEAT SHOCK PROTEIN)"/>
    <property type="match status" value="1"/>
</dbReference>
<sequence length="216" mass="24795">MFFLGFPVYRFEQNNSAAAAKDPDSAFFKRLDGFQPCEVNELKAGSHYFAVYGDNFFKSASYTIEVVSAEPFSAQKEKLRSVEAKIIAKRSELSKFESEYREVLAKFTEMTSRYAQEMQTIDDLLKERNAIHASYTNNPTLQRSSSSSKGKSPSKGSRSEDDQTVKKEKKSKSQPMEGSKSDDEGPENKKEETPKDRIRRKKWFNIHLKVDKRRPC</sequence>
<feature type="compositionally biased region" description="Basic and acidic residues" evidence="1">
    <location>
        <begin position="179"/>
        <end position="196"/>
    </location>
</feature>
<proteinExistence type="predicted"/>
<evidence type="ECO:0000256" key="1">
    <source>
        <dbReference type="SAM" id="MobiDB-lite"/>
    </source>
</evidence>
<dbReference type="ExpressionAtlas" id="A0A1D6HJV2">
    <property type="expression patterns" value="baseline and differential"/>
</dbReference>
<feature type="region of interest" description="Disordered" evidence="1">
    <location>
        <begin position="135"/>
        <end position="216"/>
    </location>
</feature>
<dbReference type="OMA" id="KHRNEIH"/>